<evidence type="ECO:0000313" key="4">
    <source>
        <dbReference type="Proteomes" id="UP000814243"/>
    </source>
</evidence>
<protein>
    <recommendedName>
        <fullName evidence="5">Ig-like domain-containing protein</fullName>
    </recommendedName>
</protein>
<sequence>MDLNGMLLVSGSGDLPGPWLALYSPGEPEYTDVVVRRVHDTLTLVCPAVNSTLIKFDLQESDSGQYMCSAPPFSVTKYILVQTRGPTYCRRGAFWCGTRCIAAQYVCDGRLDCQRGEDEAGHMCPPLGCARTYIVL</sequence>
<gene>
    <name evidence="3" type="ORF">HF086_015189</name>
</gene>
<dbReference type="CDD" id="cd00112">
    <property type="entry name" value="LDLa"/>
    <property type="match status" value="1"/>
</dbReference>
<dbReference type="InterPro" id="IPR036055">
    <property type="entry name" value="LDL_receptor-like_sf"/>
</dbReference>
<comment type="caution">
    <text evidence="2">Lacks conserved residue(s) required for the propagation of feature annotation.</text>
</comment>
<dbReference type="InterPro" id="IPR036179">
    <property type="entry name" value="Ig-like_dom_sf"/>
</dbReference>
<dbReference type="Gene3D" id="4.10.400.10">
    <property type="entry name" value="Low-density Lipoprotein Receptor"/>
    <property type="match status" value="1"/>
</dbReference>
<evidence type="ECO:0000313" key="3">
    <source>
        <dbReference type="EMBL" id="KAH9645829.1"/>
    </source>
</evidence>
<reference evidence="3" key="1">
    <citation type="journal article" date="2021" name="G3 (Bethesda)">
        <title>Genome and transcriptome analysis of the beet armyworm Spodoptera exigua reveals targets for pest control. .</title>
        <authorList>
            <person name="Simon S."/>
            <person name="Breeschoten T."/>
            <person name="Jansen H.J."/>
            <person name="Dirks R.P."/>
            <person name="Schranz M.E."/>
            <person name="Ros V.I.D."/>
        </authorList>
    </citation>
    <scope>NUCLEOTIDE SEQUENCE</scope>
    <source>
        <strain evidence="3">TB_SE_WUR_2020</strain>
    </source>
</reference>
<evidence type="ECO:0008006" key="5">
    <source>
        <dbReference type="Google" id="ProtNLM"/>
    </source>
</evidence>
<dbReference type="SUPFAM" id="SSF57424">
    <property type="entry name" value="LDL receptor-like module"/>
    <property type="match status" value="1"/>
</dbReference>
<comment type="caution">
    <text evidence="3">The sequence shown here is derived from an EMBL/GenBank/DDBJ whole genome shotgun (WGS) entry which is preliminary data.</text>
</comment>
<organism evidence="3 4">
    <name type="scientific">Spodoptera exigua</name>
    <name type="common">Beet armyworm</name>
    <name type="synonym">Noctua fulgens</name>
    <dbReference type="NCBI Taxonomy" id="7107"/>
    <lineage>
        <taxon>Eukaryota</taxon>
        <taxon>Metazoa</taxon>
        <taxon>Ecdysozoa</taxon>
        <taxon>Arthropoda</taxon>
        <taxon>Hexapoda</taxon>
        <taxon>Insecta</taxon>
        <taxon>Pterygota</taxon>
        <taxon>Neoptera</taxon>
        <taxon>Endopterygota</taxon>
        <taxon>Lepidoptera</taxon>
        <taxon>Glossata</taxon>
        <taxon>Ditrysia</taxon>
        <taxon>Noctuoidea</taxon>
        <taxon>Noctuidae</taxon>
        <taxon>Amphipyrinae</taxon>
        <taxon>Spodoptera</taxon>
    </lineage>
</organism>
<proteinExistence type="predicted"/>
<evidence type="ECO:0000256" key="2">
    <source>
        <dbReference type="PROSITE-ProRule" id="PRU00124"/>
    </source>
</evidence>
<dbReference type="SUPFAM" id="SSF48726">
    <property type="entry name" value="Immunoglobulin"/>
    <property type="match status" value="1"/>
</dbReference>
<accession>A0A922STM0</accession>
<dbReference type="AlphaFoldDB" id="A0A922STM0"/>
<dbReference type="InterPro" id="IPR023415">
    <property type="entry name" value="LDLR_class-A_CS"/>
</dbReference>
<dbReference type="InterPro" id="IPR002172">
    <property type="entry name" value="LDrepeatLR_classA_rpt"/>
</dbReference>
<dbReference type="Pfam" id="PF00057">
    <property type="entry name" value="Ldl_recept_a"/>
    <property type="match status" value="1"/>
</dbReference>
<dbReference type="Proteomes" id="UP000814243">
    <property type="component" value="Unassembled WGS sequence"/>
</dbReference>
<evidence type="ECO:0000256" key="1">
    <source>
        <dbReference type="ARBA" id="ARBA00023157"/>
    </source>
</evidence>
<dbReference type="PROSITE" id="PS01209">
    <property type="entry name" value="LDLRA_1"/>
    <property type="match status" value="1"/>
</dbReference>
<dbReference type="PROSITE" id="PS50068">
    <property type="entry name" value="LDLRA_2"/>
    <property type="match status" value="1"/>
</dbReference>
<name>A0A922STM0_SPOEX</name>
<dbReference type="EMBL" id="JACEFF010000010">
    <property type="protein sequence ID" value="KAH9645829.1"/>
    <property type="molecule type" value="Genomic_DNA"/>
</dbReference>
<keyword evidence="1" id="KW-1015">Disulfide bond</keyword>
<dbReference type="SMART" id="SM00192">
    <property type="entry name" value="LDLa"/>
    <property type="match status" value="1"/>
</dbReference>